<protein>
    <submittedName>
        <fullName evidence="1">YkyB family protein</fullName>
    </submittedName>
</protein>
<organism evidence="1 2">
    <name type="scientific">Natronobacillus azotifigens</name>
    <dbReference type="NCBI Taxonomy" id="472978"/>
    <lineage>
        <taxon>Bacteria</taxon>
        <taxon>Bacillati</taxon>
        <taxon>Bacillota</taxon>
        <taxon>Bacilli</taxon>
        <taxon>Bacillales</taxon>
        <taxon>Bacillaceae</taxon>
        <taxon>Natronobacillus</taxon>
    </lineage>
</organism>
<dbReference type="AlphaFoldDB" id="A0A9J6RFK9"/>
<evidence type="ECO:0000313" key="2">
    <source>
        <dbReference type="Proteomes" id="UP001084197"/>
    </source>
</evidence>
<dbReference type="Pfam" id="PF14177">
    <property type="entry name" value="YkyB"/>
    <property type="match status" value="1"/>
</dbReference>
<gene>
    <name evidence="1" type="ORF">OWO01_12095</name>
</gene>
<dbReference type="Proteomes" id="UP001084197">
    <property type="component" value="Unassembled WGS sequence"/>
</dbReference>
<proteinExistence type="predicted"/>
<keyword evidence="2" id="KW-1185">Reference proteome</keyword>
<sequence length="154" mass="18358">MNKERIKEIDEIAQAIYIINRHAKTALNPKELYDMKKQAINRLLENHIAEKVGLHFSEQPKLSRQHSTLLVQVGDYYFHIPPKKEDFKKVKHLGNLDQNYRNPKTKMSLRHAKKIICSYLDIPFPKERKSNSSYFTPSSLGKWNYSYYKKNHRR</sequence>
<dbReference type="EMBL" id="JAPRAT010000025">
    <property type="protein sequence ID" value="MCZ0703953.1"/>
    <property type="molecule type" value="Genomic_DNA"/>
</dbReference>
<comment type="caution">
    <text evidence="1">The sequence shown here is derived from an EMBL/GenBank/DDBJ whole genome shotgun (WGS) entry which is preliminary data.</text>
</comment>
<evidence type="ECO:0000313" key="1">
    <source>
        <dbReference type="EMBL" id="MCZ0703953.1"/>
    </source>
</evidence>
<accession>A0A9J6RFK9</accession>
<dbReference type="InterPro" id="IPR025552">
    <property type="entry name" value="YkyB"/>
</dbReference>
<name>A0A9J6RFK9_9BACI</name>
<dbReference type="RefSeq" id="WP_268780718.1">
    <property type="nucleotide sequence ID" value="NZ_JAPRAT010000025.1"/>
</dbReference>
<reference evidence="1" key="1">
    <citation type="submission" date="2022-11" db="EMBL/GenBank/DDBJ databases">
        <title>WGS of Natronobacillus azotifigens 24KS-1, an anaerobic diazotrophic haloalkaliphile from soda-rich habitats.</title>
        <authorList>
            <person name="Sorokin D.Y."/>
            <person name="Merkel A.Y."/>
        </authorList>
    </citation>
    <scope>NUCLEOTIDE SEQUENCE</scope>
    <source>
        <strain evidence="1">24KS-1</strain>
    </source>
</reference>